<feature type="region of interest" description="Disordered" evidence="5">
    <location>
        <begin position="1"/>
        <end position="20"/>
    </location>
</feature>
<dbReference type="EMBL" id="DTMZ01000010">
    <property type="protein sequence ID" value="HGD12628.1"/>
    <property type="molecule type" value="Genomic_DNA"/>
</dbReference>
<dbReference type="GO" id="GO:0051301">
    <property type="term" value="P:cell division"/>
    <property type="evidence" value="ECO:0007669"/>
    <property type="project" value="UniProtKB-KW"/>
</dbReference>
<evidence type="ECO:0000256" key="3">
    <source>
        <dbReference type="ARBA" id="ARBA00022829"/>
    </source>
</evidence>
<evidence type="ECO:0000256" key="4">
    <source>
        <dbReference type="ARBA" id="ARBA00023306"/>
    </source>
</evidence>
<keyword evidence="3" id="KW-0159">Chromosome partition</keyword>
<comment type="caution">
    <text evidence="6">The sequence shown here is derived from an EMBL/GenBank/DDBJ whole genome shotgun (WGS) entry which is preliminary data.</text>
</comment>
<dbReference type="PANTHER" id="PTHR34298:SF2">
    <property type="entry name" value="SEGREGATION AND CONDENSATION PROTEIN B"/>
    <property type="match status" value="1"/>
</dbReference>
<evidence type="ECO:0000313" key="6">
    <source>
        <dbReference type="EMBL" id="HGD12628.1"/>
    </source>
</evidence>
<dbReference type="NCBIfam" id="TIGR00281">
    <property type="entry name" value="SMC-Scp complex subunit ScpB"/>
    <property type="match status" value="1"/>
</dbReference>
<evidence type="ECO:0000256" key="1">
    <source>
        <dbReference type="ARBA" id="ARBA00022490"/>
    </source>
</evidence>
<dbReference type="Pfam" id="PF04079">
    <property type="entry name" value="SMC_ScpB"/>
    <property type="match status" value="1"/>
</dbReference>
<organism evidence="6">
    <name type="scientific">candidate division WOR-3 bacterium</name>
    <dbReference type="NCBI Taxonomy" id="2052148"/>
    <lineage>
        <taxon>Bacteria</taxon>
        <taxon>Bacteria division WOR-3</taxon>
    </lineage>
</organism>
<dbReference type="Gene3D" id="1.10.10.10">
    <property type="entry name" value="Winged helix-like DNA-binding domain superfamily/Winged helix DNA-binding domain"/>
    <property type="match status" value="2"/>
</dbReference>
<dbReference type="InterPro" id="IPR036388">
    <property type="entry name" value="WH-like_DNA-bd_sf"/>
</dbReference>
<reference evidence="6" key="1">
    <citation type="journal article" date="2020" name="mSystems">
        <title>Genome- and Community-Level Interaction Insights into Carbon Utilization and Element Cycling Functions of Hydrothermarchaeota in Hydrothermal Sediment.</title>
        <authorList>
            <person name="Zhou Z."/>
            <person name="Liu Y."/>
            <person name="Xu W."/>
            <person name="Pan J."/>
            <person name="Luo Z.H."/>
            <person name="Li M."/>
        </authorList>
    </citation>
    <scope>NUCLEOTIDE SEQUENCE [LARGE SCALE GENOMIC DNA]</scope>
    <source>
        <strain evidence="6">SpSt-914</strain>
    </source>
</reference>
<dbReference type="AlphaFoldDB" id="A0A7V3PSK1"/>
<gene>
    <name evidence="6" type="primary">scpB</name>
    <name evidence="6" type="ORF">ENX16_00880</name>
</gene>
<keyword evidence="1" id="KW-0963">Cytoplasm</keyword>
<dbReference type="InterPro" id="IPR005234">
    <property type="entry name" value="ScpB_csome_segregation"/>
</dbReference>
<evidence type="ECO:0000256" key="2">
    <source>
        <dbReference type="ARBA" id="ARBA00022618"/>
    </source>
</evidence>
<dbReference type="GO" id="GO:0051304">
    <property type="term" value="P:chromosome separation"/>
    <property type="evidence" value="ECO:0007669"/>
    <property type="project" value="InterPro"/>
</dbReference>
<sequence length="199" mass="22489">MDELNPQPELTSPDQPPAPEPELKQIIEALLFAADGPLTLTRLAEITAQDETAIQQAIDDLNRTYAQTARSFRVSRVAQGYQLYTLPEYADWIRKLYAHTRIQRLSAAALEVLAIIAYQQPVTRPEIEQLRGVDCSAPLLTLLERGLIVTAGRAHRPGNPFLYRTTREFLRYFGLESLDDLPRLEELGQFLASREPETS</sequence>
<protein>
    <submittedName>
        <fullName evidence="6">SMC-Scp complex subunit ScpB</fullName>
    </submittedName>
</protein>
<accession>A0A7V3PSK1</accession>
<keyword evidence="4" id="KW-0131">Cell cycle</keyword>
<name>A0A7V3PSK1_UNCW3</name>
<dbReference type="InterPro" id="IPR036390">
    <property type="entry name" value="WH_DNA-bd_sf"/>
</dbReference>
<keyword evidence="2" id="KW-0132">Cell division</keyword>
<proteinExistence type="predicted"/>
<dbReference type="SUPFAM" id="SSF46785">
    <property type="entry name" value="Winged helix' DNA-binding domain"/>
    <property type="match status" value="2"/>
</dbReference>
<evidence type="ECO:0000256" key="5">
    <source>
        <dbReference type="SAM" id="MobiDB-lite"/>
    </source>
</evidence>
<dbReference type="PIRSF" id="PIRSF019345">
    <property type="entry name" value="ScpB"/>
    <property type="match status" value="1"/>
</dbReference>
<dbReference type="PANTHER" id="PTHR34298">
    <property type="entry name" value="SEGREGATION AND CONDENSATION PROTEIN B"/>
    <property type="match status" value="1"/>
</dbReference>